<proteinExistence type="inferred from homology"/>
<comment type="subcellular location">
    <subcellularLocation>
        <location evidence="8">Secreted</location>
    </subcellularLocation>
</comment>
<dbReference type="Pfam" id="PF01095">
    <property type="entry name" value="Pectinesterase"/>
    <property type="match status" value="1"/>
</dbReference>
<feature type="signal peptide" evidence="8">
    <location>
        <begin position="1"/>
        <end position="17"/>
    </location>
</feature>
<evidence type="ECO:0000313" key="11">
    <source>
        <dbReference type="Proteomes" id="UP000277580"/>
    </source>
</evidence>
<keyword evidence="8" id="KW-0964">Secreted</keyword>
<dbReference type="AlphaFoldDB" id="A0A3N4KI27"/>
<evidence type="ECO:0000256" key="1">
    <source>
        <dbReference type="ARBA" id="ARBA00005184"/>
    </source>
</evidence>
<dbReference type="STRING" id="1392247.A0A3N4KI27"/>
<dbReference type="GO" id="GO:0030599">
    <property type="term" value="F:pectinesterase activity"/>
    <property type="evidence" value="ECO:0007669"/>
    <property type="project" value="UniProtKB-UniRule"/>
</dbReference>
<protein>
    <recommendedName>
        <fullName evidence="3 8">Pectinesterase</fullName>
        <ecNumber evidence="3 8">3.1.1.11</ecNumber>
    </recommendedName>
</protein>
<comment type="catalytic activity">
    <reaction evidence="6 8">
        <text>[(1-&gt;4)-alpha-D-galacturonosyl methyl ester](n) + n H2O = [(1-&gt;4)-alpha-D-galacturonosyl](n) + n methanol + n H(+)</text>
        <dbReference type="Rhea" id="RHEA:22380"/>
        <dbReference type="Rhea" id="RHEA-COMP:14570"/>
        <dbReference type="Rhea" id="RHEA-COMP:14573"/>
        <dbReference type="ChEBI" id="CHEBI:15377"/>
        <dbReference type="ChEBI" id="CHEBI:15378"/>
        <dbReference type="ChEBI" id="CHEBI:17790"/>
        <dbReference type="ChEBI" id="CHEBI:140522"/>
        <dbReference type="ChEBI" id="CHEBI:140523"/>
        <dbReference type="EC" id="3.1.1.11"/>
    </reaction>
</comment>
<evidence type="ECO:0000259" key="9">
    <source>
        <dbReference type="Pfam" id="PF01095"/>
    </source>
</evidence>
<dbReference type="InterPro" id="IPR000070">
    <property type="entry name" value="Pectinesterase_cat"/>
</dbReference>
<dbReference type="OrthoDB" id="2019149at2759"/>
<feature type="domain" description="Pectinesterase catalytic" evidence="9">
    <location>
        <begin position="38"/>
        <end position="324"/>
    </location>
</feature>
<dbReference type="Gene3D" id="2.160.20.10">
    <property type="entry name" value="Single-stranded right-handed beta-helix, Pectin lyase-like"/>
    <property type="match status" value="1"/>
</dbReference>
<evidence type="ECO:0000256" key="3">
    <source>
        <dbReference type="ARBA" id="ARBA00013229"/>
    </source>
</evidence>
<evidence type="ECO:0000256" key="8">
    <source>
        <dbReference type="RuleBase" id="RU000589"/>
    </source>
</evidence>
<evidence type="ECO:0000313" key="10">
    <source>
        <dbReference type="EMBL" id="RPB10217.1"/>
    </source>
</evidence>
<comment type="pathway">
    <text evidence="1 8">Glycan metabolism; pectin degradation; 2-dehydro-3-deoxy-D-gluconate from pectin: step 1/5.</text>
</comment>
<dbReference type="InterPro" id="IPR011050">
    <property type="entry name" value="Pectin_lyase_fold/virulence"/>
</dbReference>
<comment type="function">
    <text evidence="8">Involved in maceration and soft-rotting of plant tissue.</text>
</comment>
<dbReference type="InParanoid" id="A0A3N4KI27"/>
<reference evidence="10 11" key="1">
    <citation type="journal article" date="2018" name="Nat. Ecol. Evol.">
        <title>Pezizomycetes genomes reveal the molecular basis of ectomycorrhizal truffle lifestyle.</title>
        <authorList>
            <person name="Murat C."/>
            <person name="Payen T."/>
            <person name="Noel B."/>
            <person name="Kuo A."/>
            <person name="Morin E."/>
            <person name="Chen J."/>
            <person name="Kohler A."/>
            <person name="Krizsan K."/>
            <person name="Balestrini R."/>
            <person name="Da Silva C."/>
            <person name="Montanini B."/>
            <person name="Hainaut M."/>
            <person name="Levati E."/>
            <person name="Barry K.W."/>
            <person name="Belfiori B."/>
            <person name="Cichocki N."/>
            <person name="Clum A."/>
            <person name="Dockter R.B."/>
            <person name="Fauchery L."/>
            <person name="Guy J."/>
            <person name="Iotti M."/>
            <person name="Le Tacon F."/>
            <person name="Lindquist E.A."/>
            <person name="Lipzen A."/>
            <person name="Malagnac F."/>
            <person name="Mello A."/>
            <person name="Molinier V."/>
            <person name="Miyauchi S."/>
            <person name="Poulain J."/>
            <person name="Riccioni C."/>
            <person name="Rubini A."/>
            <person name="Sitrit Y."/>
            <person name="Splivallo R."/>
            <person name="Traeger S."/>
            <person name="Wang M."/>
            <person name="Zifcakova L."/>
            <person name="Wipf D."/>
            <person name="Zambonelli A."/>
            <person name="Paolocci F."/>
            <person name="Nowrousian M."/>
            <person name="Ottonello S."/>
            <person name="Baldrian P."/>
            <person name="Spatafora J.W."/>
            <person name="Henrissat B."/>
            <person name="Nagy L.G."/>
            <person name="Aury J.M."/>
            <person name="Wincker P."/>
            <person name="Grigoriev I.V."/>
            <person name="Bonfante P."/>
            <person name="Martin F.M."/>
        </authorList>
    </citation>
    <scope>NUCLEOTIDE SEQUENCE [LARGE SCALE GENOMIC DNA]</scope>
    <source>
        <strain evidence="10 11">CCBAS932</strain>
    </source>
</reference>
<feature type="chain" id="PRO_5017852443" description="Pectinesterase" evidence="8">
    <location>
        <begin position="18"/>
        <end position="335"/>
    </location>
</feature>
<evidence type="ECO:0000256" key="5">
    <source>
        <dbReference type="ARBA" id="ARBA00023085"/>
    </source>
</evidence>
<feature type="active site" evidence="7">
    <location>
        <position position="188"/>
    </location>
</feature>
<evidence type="ECO:0000256" key="2">
    <source>
        <dbReference type="ARBA" id="ARBA00008891"/>
    </source>
</evidence>
<dbReference type="EMBL" id="ML119144">
    <property type="protein sequence ID" value="RPB10217.1"/>
    <property type="molecule type" value="Genomic_DNA"/>
</dbReference>
<evidence type="ECO:0000256" key="4">
    <source>
        <dbReference type="ARBA" id="ARBA00022801"/>
    </source>
</evidence>
<keyword evidence="4 8" id="KW-0378">Hydrolase</keyword>
<dbReference type="GO" id="GO:0045490">
    <property type="term" value="P:pectin catabolic process"/>
    <property type="evidence" value="ECO:0007669"/>
    <property type="project" value="UniProtKB-UniRule"/>
</dbReference>
<keyword evidence="8" id="KW-0732">Signal</keyword>
<dbReference type="PANTHER" id="PTHR31321">
    <property type="entry name" value="ACYL-COA THIOESTER HYDROLASE YBHC-RELATED"/>
    <property type="match status" value="1"/>
</dbReference>
<sequence>MHILNLLLLLPVTLAVATGITKPPKGSVVVDINSSSPNVFKSVQDAVWALPNDTSSQTIFIYPGTYKGQVVLWRPGPTVFQGYTKNIKSQKGNTVLLTNSLVASVAGSNAKSATLQIYSNDTTVYNIDIENSYGTGGAEGSQSQALALCQAGARNGYYSSGFYSFQDTVYTQNGTAFFGNVYIKGAVDYIFGMRGLAYFQDAILASSRAGYITAQGRENSSYFGAYVFDNAKLITVENATDNSMFLGRPWRNHSTVVFKNSDFGNVVDLRGWSIWGSTDPRTDAVYYAEYNNKGASAWNSQRANFSKLIGKEEAEKTWSVENTIGSKKWVDKRFL</sequence>
<organism evidence="10 11">
    <name type="scientific">Morchella conica CCBAS932</name>
    <dbReference type="NCBI Taxonomy" id="1392247"/>
    <lineage>
        <taxon>Eukaryota</taxon>
        <taxon>Fungi</taxon>
        <taxon>Dikarya</taxon>
        <taxon>Ascomycota</taxon>
        <taxon>Pezizomycotina</taxon>
        <taxon>Pezizomycetes</taxon>
        <taxon>Pezizales</taxon>
        <taxon>Morchellaceae</taxon>
        <taxon>Morchella</taxon>
    </lineage>
</organism>
<evidence type="ECO:0000256" key="6">
    <source>
        <dbReference type="ARBA" id="ARBA00047928"/>
    </source>
</evidence>
<dbReference type="UniPathway" id="UPA00545">
    <property type="reaction ID" value="UER00823"/>
</dbReference>
<dbReference type="Proteomes" id="UP000277580">
    <property type="component" value="Unassembled WGS sequence"/>
</dbReference>
<accession>A0A3N4KI27</accession>
<dbReference type="InterPro" id="IPR012334">
    <property type="entry name" value="Pectin_lyas_fold"/>
</dbReference>
<dbReference type="GO" id="GO:0042545">
    <property type="term" value="P:cell wall modification"/>
    <property type="evidence" value="ECO:0007669"/>
    <property type="project" value="UniProtKB-UniRule"/>
</dbReference>
<dbReference type="GO" id="GO:0005576">
    <property type="term" value="C:extracellular region"/>
    <property type="evidence" value="ECO:0007669"/>
    <property type="project" value="UniProtKB-SubCell"/>
</dbReference>
<dbReference type="InterPro" id="IPR033131">
    <property type="entry name" value="Pectinesterase_Asp_AS"/>
</dbReference>
<keyword evidence="8" id="KW-0961">Cell wall biogenesis/degradation</keyword>
<dbReference type="PROSITE" id="PS00503">
    <property type="entry name" value="PECTINESTERASE_2"/>
    <property type="match status" value="1"/>
</dbReference>
<gene>
    <name evidence="10" type="ORF">P167DRAFT_537677</name>
</gene>
<dbReference type="SUPFAM" id="SSF51126">
    <property type="entry name" value="Pectin lyase-like"/>
    <property type="match status" value="1"/>
</dbReference>
<name>A0A3N4KI27_9PEZI</name>
<evidence type="ECO:0000256" key="7">
    <source>
        <dbReference type="PROSITE-ProRule" id="PRU10040"/>
    </source>
</evidence>
<dbReference type="EC" id="3.1.1.11" evidence="3 8"/>
<dbReference type="PANTHER" id="PTHR31321:SF57">
    <property type="entry name" value="PECTINESTERASE 53-RELATED"/>
    <property type="match status" value="1"/>
</dbReference>
<comment type="similarity">
    <text evidence="2">Belongs to the pectinesterase family.</text>
</comment>
<keyword evidence="11" id="KW-1185">Reference proteome</keyword>
<keyword evidence="5 8" id="KW-0063">Aspartyl esterase</keyword>